<protein>
    <submittedName>
        <fullName evidence="2">Uncharacterized protein</fullName>
    </submittedName>
</protein>
<gene>
    <name evidence="2" type="ORF">PSANT_06622</name>
</gene>
<dbReference type="EMBL" id="OOIQ01000022">
    <property type="protein sequence ID" value="SPO48931.1"/>
    <property type="molecule type" value="Genomic_DNA"/>
</dbReference>
<organism evidence="2 3">
    <name type="scientific">Pseudozyma antarctica</name>
    <name type="common">Yeast</name>
    <name type="synonym">Candida antarctica</name>
    <dbReference type="NCBI Taxonomy" id="84753"/>
    <lineage>
        <taxon>Eukaryota</taxon>
        <taxon>Fungi</taxon>
        <taxon>Dikarya</taxon>
        <taxon>Basidiomycota</taxon>
        <taxon>Ustilaginomycotina</taxon>
        <taxon>Ustilaginomycetes</taxon>
        <taxon>Ustilaginales</taxon>
        <taxon>Ustilaginaceae</taxon>
        <taxon>Moesziomyces</taxon>
    </lineage>
</organism>
<dbReference type="Proteomes" id="UP000325008">
    <property type="component" value="Unassembled WGS sequence"/>
</dbReference>
<name>A0A5C3FYU5_PSEA2</name>
<evidence type="ECO:0000256" key="1">
    <source>
        <dbReference type="SAM" id="MobiDB-lite"/>
    </source>
</evidence>
<evidence type="ECO:0000313" key="2">
    <source>
        <dbReference type="EMBL" id="SPO48931.1"/>
    </source>
</evidence>
<accession>A0A5C3FYU5</accession>
<sequence length="140" mass="15417">MLSLESEGWCGFDCAHSPRLCLQTAESHDRHDNVYPTSDERRCNACQIAAADRTHASAFPRATRPGPRRSSVERSTGPAIQPAPFARSRVWQTRPQKSPRGAQHLTYRPRGDHGPLSAMIVVTKMIIVLDALSDVSGKAK</sequence>
<comment type="caution">
    <text evidence="2">The sequence shown here is derived from an EMBL/GenBank/DDBJ whole genome shotgun (WGS) entry which is preliminary data.</text>
</comment>
<keyword evidence="3" id="KW-1185">Reference proteome</keyword>
<feature type="region of interest" description="Disordered" evidence="1">
    <location>
        <begin position="54"/>
        <end position="114"/>
    </location>
</feature>
<evidence type="ECO:0000313" key="3">
    <source>
        <dbReference type="Proteomes" id="UP000325008"/>
    </source>
</evidence>
<dbReference type="AlphaFoldDB" id="A0A5C3FYU5"/>
<reference evidence="2" key="1">
    <citation type="submission" date="2018-03" db="EMBL/GenBank/DDBJ databases">
        <authorList>
            <person name="Guldener U."/>
        </authorList>
    </citation>
    <scope>NUCLEOTIDE SEQUENCE [LARGE SCALE GENOMIC DNA]</scope>
    <source>
        <strain evidence="2">ATCC34888</strain>
    </source>
</reference>
<proteinExistence type="predicted"/>